<dbReference type="SMART" id="SM00213">
    <property type="entry name" value="UBQ"/>
    <property type="match status" value="1"/>
</dbReference>
<evidence type="ECO:0000313" key="14">
    <source>
        <dbReference type="EMBL" id="KIO34316.1"/>
    </source>
</evidence>
<feature type="domain" description="FCP1 homology" evidence="13">
    <location>
        <begin position="165"/>
        <end position="333"/>
    </location>
</feature>
<comment type="subcellular location">
    <subcellularLocation>
        <location evidence="2">Nucleus</location>
    </subcellularLocation>
</comment>
<dbReference type="InterPro" id="IPR051658">
    <property type="entry name" value="UBLCP1"/>
</dbReference>
<dbReference type="HOGENOM" id="CLU_046931_1_0_1"/>
<accession>A0A0C3QWQ4</accession>
<dbReference type="SMART" id="SM00577">
    <property type="entry name" value="CPDc"/>
    <property type="match status" value="1"/>
</dbReference>
<dbReference type="OrthoDB" id="1711508at2759"/>
<keyword evidence="6" id="KW-0460">Magnesium</keyword>
<evidence type="ECO:0000256" key="1">
    <source>
        <dbReference type="ARBA" id="ARBA00001946"/>
    </source>
</evidence>
<proteinExistence type="predicted"/>
<dbReference type="InterPro" id="IPR023214">
    <property type="entry name" value="HAD_sf"/>
</dbReference>
<dbReference type="PROSITE" id="PS50053">
    <property type="entry name" value="UBIQUITIN_2"/>
    <property type="match status" value="1"/>
</dbReference>
<protein>
    <recommendedName>
        <fullName evidence="3">protein-serine/threonine phosphatase</fullName>
        <ecNumber evidence="3">3.1.3.16</ecNumber>
    </recommendedName>
    <alternativeName>
        <fullName evidence="9">Nuclear proteasome inhibitor UBLCP1</fullName>
    </alternativeName>
</protein>
<evidence type="ECO:0000256" key="3">
    <source>
        <dbReference type="ARBA" id="ARBA00013081"/>
    </source>
</evidence>
<dbReference type="InterPro" id="IPR036412">
    <property type="entry name" value="HAD-like_sf"/>
</dbReference>
<dbReference type="GO" id="GO:0046872">
    <property type="term" value="F:metal ion binding"/>
    <property type="evidence" value="ECO:0007669"/>
    <property type="project" value="UniProtKB-KW"/>
</dbReference>
<comment type="catalytic activity">
    <reaction evidence="11">
        <text>O-phospho-L-threonyl-[protein] + H2O = L-threonyl-[protein] + phosphate</text>
        <dbReference type="Rhea" id="RHEA:47004"/>
        <dbReference type="Rhea" id="RHEA-COMP:11060"/>
        <dbReference type="Rhea" id="RHEA-COMP:11605"/>
        <dbReference type="ChEBI" id="CHEBI:15377"/>
        <dbReference type="ChEBI" id="CHEBI:30013"/>
        <dbReference type="ChEBI" id="CHEBI:43474"/>
        <dbReference type="ChEBI" id="CHEBI:61977"/>
        <dbReference type="EC" id="3.1.3.16"/>
    </reaction>
</comment>
<dbReference type="PANTHER" id="PTHR48493:SF1">
    <property type="entry name" value="UBIQUITIN-LIKE DOMAIN-CONTAINING CTD PHOSPHATASE 1"/>
    <property type="match status" value="1"/>
</dbReference>
<keyword evidence="8" id="KW-0539">Nucleus</keyword>
<evidence type="ECO:0000256" key="7">
    <source>
        <dbReference type="ARBA" id="ARBA00022912"/>
    </source>
</evidence>
<dbReference type="Gene3D" id="3.40.50.1000">
    <property type="entry name" value="HAD superfamily/HAD-like"/>
    <property type="match status" value="1"/>
</dbReference>
<evidence type="ECO:0000256" key="4">
    <source>
        <dbReference type="ARBA" id="ARBA00022723"/>
    </source>
</evidence>
<dbReference type="SUPFAM" id="SSF56784">
    <property type="entry name" value="HAD-like"/>
    <property type="match status" value="1"/>
</dbReference>
<keyword evidence="7" id="KW-0904">Protein phosphatase</keyword>
<keyword evidence="15" id="KW-1185">Reference proteome</keyword>
<evidence type="ECO:0000256" key="10">
    <source>
        <dbReference type="ARBA" id="ARBA00047761"/>
    </source>
</evidence>
<reference evidence="14 15" key="1">
    <citation type="submission" date="2014-04" db="EMBL/GenBank/DDBJ databases">
        <authorList>
            <consortium name="DOE Joint Genome Institute"/>
            <person name="Kuo A."/>
            <person name="Girlanda M."/>
            <person name="Perotto S."/>
            <person name="Kohler A."/>
            <person name="Nagy L.G."/>
            <person name="Floudas D."/>
            <person name="Copeland A."/>
            <person name="Barry K.W."/>
            <person name="Cichocki N."/>
            <person name="Veneault-Fourrey C."/>
            <person name="LaButti K."/>
            <person name="Lindquist E.A."/>
            <person name="Lipzen A."/>
            <person name="Lundell T."/>
            <person name="Morin E."/>
            <person name="Murat C."/>
            <person name="Sun H."/>
            <person name="Tunlid A."/>
            <person name="Henrissat B."/>
            <person name="Grigoriev I.V."/>
            <person name="Hibbett D.S."/>
            <person name="Martin F."/>
            <person name="Nordberg H.P."/>
            <person name="Cantor M.N."/>
            <person name="Hua S.X."/>
        </authorList>
    </citation>
    <scope>NUCLEOTIDE SEQUENCE [LARGE SCALE GENOMIC DNA]</scope>
    <source>
        <strain evidence="14 15">MUT 4182</strain>
    </source>
</reference>
<evidence type="ECO:0000256" key="11">
    <source>
        <dbReference type="ARBA" id="ARBA00048336"/>
    </source>
</evidence>
<dbReference type="PANTHER" id="PTHR48493">
    <property type="entry name" value="UBIQUITIN-LIKE DOMAIN-CONTAINING CTD PHOSPHATASE 1"/>
    <property type="match status" value="1"/>
</dbReference>
<reference evidence="15" key="2">
    <citation type="submission" date="2015-01" db="EMBL/GenBank/DDBJ databases">
        <title>Evolutionary Origins and Diversification of the Mycorrhizal Mutualists.</title>
        <authorList>
            <consortium name="DOE Joint Genome Institute"/>
            <consortium name="Mycorrhizal Genomics Consortium"/>
            <person name="Kohler A."/>
            <person name="Kuo A."/>
            <person name="Nagy L.G."/>
            <person name="Floudas D."/>
            <person name="Copeland A."/>
            <person name="Barry K.W."/>
            <person name="Cichocki N."/>
            <person name="Veneault-Fourrey C."/>
            <person name="LaButti K."/>
            <person name="Lindquist E.A."/>
            <person name="Lipzen A."/>
            <person name="Lundell T."/>
            <person name="Morin E."/>
            <person name="Murat C."/>
            <person name="Riley R."/>
            <person name="Ohm R."/>
            <person name="Sun H."/>
            <person name="Tunlid A."/>
            <person name="Henrissat B."/>
            <person name="Grigoriev I.V."/>
            <person name="Hibbett D.S."/>
            <person name="Martin F."/>
        </authorList>
    </citation>
    <scope>NUCLEOTIDE SEQUENCE [LARGE SCALE GENOMIC DNA]</scope>
    <source>
        <strain evidence="15">MUT 4182</strain>
    </source>
</reference>
<organism evidence="14 15">
    <name type="scientific">Tulasnella calospora MUT 4182</name>
    <dbReference type="NCBI Taxonomy" id="1051891"/>
    <lineage>
        <taxon>Eukaryota</taxon>
        <taxon>Fungi</taxon>
        <taxon>Dikarya</taxon>
        <taxon>Basidiomycota</taxon>
        <taxon>Agaricomycotina</taxon>
        <taxon>Agaricomycetes</taxon>
        <taxon>Cantharellales</taxon>
        <taxon>Tulasnellaceae</taxon>
        <taxon>Tulasnella</taxon>
    </lineage>
</organism>
<dbReference type="InterPro" id="IPR011943">
    <property type="entry name" value="HAD-SF_hydro_IIID"/>
</dbReference>
<dbReference type="GO" id="GO:0005634">
    <property type="term" value="C:nucleus"/>
    <property type="evidence" value="ECO:0007669"/>
    <property type="project" value="UniProtKB-SubCell"/>
</dbReference>
<dbReference type="InterPro" id="IPR029071">
    <property type="entry name" value="Ubiquitin-like_domsf"/>
</dbReference>
<dbReference type="InterPro" id="IPR004274">
    <property type="entry name" value="FCP1_dom"/>
</dbReference>
<dbReference type="InterPro" id="IPR000626">
    <property type="entry name" value="Ubiquitin-like_dom"/>
</dbReference>
<dbReference type="GO" id="GO:0090364">
    <property type="term" value="P:regulation of proteasome assembly"/>
    <property type="evidence" value="ECO:0007669"/>
    <property type="project" value="InterPro"/>
</dbReference>
<sequence>MDGAQASMQINNLDIGGGATLATKSEAEVSENWVHLKFTHAGQEYAVELADSDRVFDLKEKLYTLTSVPFERQKILGLVKGKLPADEATIASLKLPEGKKFQLIGTPIGQEFKELSALEQPDIINDLDVDFSDPVAQAAFINDVRNIRKIREVASKLNVNVMNPLRPGKKLLVLDIDYTILDTKPLTSGALPPAECARPGLHEFLESVYPLYDIVIWSQTSWVWLETKLVELEMVGSDKNYKIAFVLDKTSMFTVFSIREGKKFQHHVKPLKVIWAHFPQCGPENTIHIDDLGRNFALNPGEGLKISAFKNCHTTEAMQDRELVRLGKYLVWLGKNVPDFRNTDHKNWKKIADLVPDGAPPGSA</sequence>
<dbReference type="SUPFAM" id="SSF54236">
    <property type="entry name" value="Ubiquitin-like"/>
    <property type="match status" value="1"/>
</dbReference>
<evidence type="ECO:0000313" key="15">
    <source>
        <dbReference type="Proteomes" id="UP000054248"/>
    </source>
</evidence>
<keyword evidence="4" id="KW-0479">Metal-binding</keyword>
<evidence type="ECO:0000259" key="12">
    <source>
        <dbReference type="PROSITE" id="PS50053"/>
    </source>
</evidence>
<evidence type="ECO:0000256" key="5">
    <source>
        <dbReference type="ARBA" id="ARBA00022801"/>
    </source>
</evidence>
<dbReference type="EC" id="3.1.3.16" evidence="3"/>
<dbReference type="Proteomes" id="UP000054248">
    <property type="component" value="Unassembled WGS sequence"/>
</dbReference>
<comment type="cofactor">
    <cofactor evidence="1">
        <name>Mg(2+)</name>
        <dbReference type="ChEBI" id="CHEBI:18420"/>
    </cofactor>
</comment>
<dbReference type="EMBL" id="KN822943">
    <property type="protein sequence ID" value="KIO34316.1"/>
    <property type="molecule type" value="Genomic_DNA"/>
</dbReference>
<dbReference type="Gene3D" id="3.10.20.90">
    <property type="entry name" value="Phosphatidylinositol 3-kinase Catalytic Subunit, Chain A, domain 1"/>
    <property type="match status" value="1"/>
</dbReference>
<name>A0A0C3QWQ4_9AGAM</name>
<gene>
    <name evidence="14" type="ORF">M407DRAFT_240644</name>
</gene>
<feature type="domain" description="Ubiquitin-like" evidence="12">
    <location>
        <begin position="34"/>
        <end position="110"/>
    </location>
</feature>
<evidence type="ECO:0000259" key="13">
    <source>
        <dbReference type="PROSITE" id="PS50969"/>
    </source>
</evidence>
<dbReference type="Pfam" id="PF03031">
    <property type="entry name" value="NIF"/>
    <property type="match status" value="1"/>
</dbReference>
<dbReference type="GO" id="GO:0004722">
    <property type="term" value="F:protein serine/threonine phosphatase activity"/>
    <property type="evidence" value="ECO:0007669"/>
    <property type="project" value="UniProtKB-EC"/>
</dbReference>
<evidence type="ECO:0000256" key="6">
    <source>
        <dbReference type="ARBA" id="ARBA00022842"/>
    </source>
</evidence>
<dbReference type="PROSITE" id="PS50969">
    <property type="entry name" value="FCP1"/>
    <property type="match status" value="1"/>
</dbReference>
<comment type="catalytic activity">
    <reaction evidence="10">
        <text>O-phospho-L-seryl-[protein] + H2O = L-seryl-[protein] + phosphate</text>
        <dbReference type="Rhea" id="RHEA:20629"/>
        <dbReference type="Rhea" id="RHEA-COMP:9863"/>
        <dbReference type="Rhea" id="RHEA-COMP:11604"/>
        <dbReference type="ChEBI" id="CHEBI:15377"/>
        <dbReference type="ChEBI" id="CHEBI:29999"/>
        <dbReference type="ChEBI" id="CHEBI:43474"/>
        <dbReference type="ChEBI" id="CHEBI:83421"/>
        <dbReference type="EC" id="3.1.3.16"/>
    </reaction>
</comment>
<dbReference type="AlphaFoldDB" id="A0A0C3QWQ4"/>
<dbReference type="NCBIfam" id="TIGR02245">
    <property type="entry name" value="HAD_IIID1"/>
    <property type="match status" value="1"/>
</dbReference>
<dbReference type="STRING" id="1051891.A0A0C3QWQ4"/>
<evidence type="ECO:0000256" key="9">
    <source>
        <dbReference type="ARBA" id="ARBA00032039"/>
    </source>
</evidence>
<keyword evidence="5" id="KW-0378">Hydrolase</keyword>
<evidence type="ECO:0000256" key="8">
    <source>
        <dbReference type="ARBA" id="ARBA00023242"/>
    </source>
</evidence>
<evidence type="ECO:0000256" key="2">
    <source>
        <dbReference type="ARBA" id="ARBA00004123"/>
    </source>
</evidence>